<comment type="caution">
    <text evidence="4">The sequence shown here is derived from an EMBL/GenBank/DDBJ whole genome shotgun (WGS) entry which is preliminary data.</text>
</comment>
<feature type="region of interest" description="Disordered" evidence="2">
    <location>
        <begin position="1"/>
        <end position="481"/>
    </location>
</feature>
<keyword evidence="1" id="KW-0175">Coiled coil</keyword>
<feature type="compositionally biased region" description="Polar residues" evidence="2">
    <location>
        <begin position="173"/>
        <end position="195"/>
    </location>
</feature>
<evidence type="ECO:0000256" key="1">
    <source>
        <dbReference type="SAM" id="Coils"/>
    </source>
</evidence>
<feature type="compositionally biased region" description="Basic residues" evidence="2">
    <location>
        <begin position="235"/>
        <end position="254"/>
    </location>
</feature>
<evidence type="ECO:0000259" key="3">
    <source>
        <dbReference type="Pfam" id="PF20994"/>
    </source>
</evidence>
<name>A0A178EVJ4_TRIRU</name>
<proteinExistence type="predicted"/>
<feature type="compositionally biased region" description="Polar residues" evidence="2">
    <location>
        <begin position="202"/>
        <end position="230"/>
    </location>
</feature>
<evidence type="ECO:0000313" key="4">
    <source>
        <dbReference type="EMBL" id="OAL63939.1"/>
    </source>
</evidence>
<evidence type="ECO:0000313" key="5">
    <source>
        <dbReference type="Proteomes" id="UP000243015"/>
    </source>
</evidence>
<feature type="compositionally biased region" description="Basic and acidic residues" evidence="2">
    <location>
        <begin position="374"/>
        <end position="389"/>
    </location>
</feature>
<feature type="compositionally biased region" description="Pro residues" evidence="2">
    <location>
        <begin position="35"/>
        <end position="57"/>
    </location>
</feature>
<dbReference type="VEuPathDB" id="FungiDB:TERG_05835"/>
<feature type="compositionally biased region" description="Basic and acidic residues" evidence="2">
    <location>
        <begin position="262"/>
        <end position="274"/>
    </location>
</feature>
<dbReference type="EMBL" id="LHPM01000017">
    <property type="protein sequence ID" value="OAL63939.1"/>
    <property type="molecule type" value="Genomic_DNA"/>
</dbReference>
<protein>
    <recommendedName>
        <fullName evidence="3">Inner kinetochore subunit AME1 domain-containing protein</fullName>
    </recommendedName>
</protein>
<accession>A0A178EVJ4</accession>
<dbReference type="Pfam" id="PF20994">
    <property type="entry name" value="CENPU"/>
    <property type="match status" value="1"/>
</dbReference>
<feature type="domain" description="Inner kinetochore subunit AME1" evidence="3">
    <location>
        <begin position="477"/>
        <end position="669"/>
    </location>
</feature>
<dbReference type="InterPro" id="IPR048743">
    <property type="entry name" value="AME1"/>
</dbReference>
<dbReference type="Proteomes" id="UP000243015">
    <property type="component" value="Unassembled WGS sequence"/>
</dbReference>
<sequence length="679" mass="74285">MATAPSREERKQMRLRGAGNHKVKDVNFGFTFGSPAPPSPPPPPQSPPALPDKPPITPQSRHSTTSNKQLSIPSRASSRRSAARSSARKLRDDVSIYDIPPDDDGPEERSSKRRRISKAHSGSVTGLYTTADGIYIDKSFESSGEESLSTAHRASVRQPPQPEPKVTDKRASGRSSSIRPTASPAGSSLRNTSPLENIRPSIESSVSAPPSLRAGSQDSDARSPNVTQKQPAGPKQRRRKRKSVIQHPKKKRKSLLPPPEVPESHETEVKDGSEKLQSPPKDSTPDAGLDRGDSPEPNDPSVPGDEPTESPRVHYPPIIDEQVDEAPEQTEDKEASDNPVVASPAAEDDGGDPVSENQLPSPEAQEAQDVEPDTTQREGPSVRDQDSPENRVTAPKNSRKRKKKGQGTDAPTQKGKASQKKDKGEERSTVPVRVHRLPNISALQEWSDVEESARSTPADGREPASVNPSLRPPQIPSRSGVNAADVLSQICRETLEKTLSTLDSAIELESNRTRQVEWTRKRKVVEAFGIELEGRLFEMSELLDSNYVLAMRLRKEKKEVLALRNQLMDIRKERDEIALQADEVRRRFSADESAKTEHGAINNALHDLQLAVDRSQKKVGNEDVGGSINPFAGLEFLLRTVSQDVCSSSSDSQGGLLNQVKSFNSQLQRTAALLDRRGS</sequence>
<evidence type="ECO:0000256" key="2">
    <source>
        <dbReference type="SAM" id="MobiDB-lite"/>
    </source>
</evidence>
<feature type="compositionally biased region" description="Basic and acidic residues" evidence="2">
    <location>
        <begin position="419"/>
        <end position="428"/>
    </location>
</feature>
<feature type="compositionally biased region" description="Basic and acidic residues" evidence="2">
    <location>
        <begin position="1"/>
        <end position="12"/>
    </location>
</feature>
<feature type="compositionally biased region" description="Basic residues" evidence="2">
    <location>
        <begin position="77"/>
        <end position="88"/>
    </location>
</feature>
<feature type="compositionally biased region" description="Polar residues" evidence="2">
    <location>
        <begin position="141"/>
        <end position="152"/>
    </location>
</feature>
<dbReference type="AlphaFoldDB" id="A0A178EVJ4"/>
<reference evidence="4 5" key="1">
    <citation type="submission" date="2016-05" db="EMBL/GenBank/DDBJ databases">
        <title>Genome sequencing of Trichophyton rubrum CMCC(F)T1i isolated from hair.</title>
        <authorList>
            <person name="Zhan P."/>
            <person name="Tao Y."/>
            <person name="Liu W."/>
        </authorList>
    </citation>
    <scope>NUCLEOTIDE SEQUENCE [LARGE SCALE GENOMIC DNA]</scope>
    <source>
        <strain evidence="5">CMCC(F)T1i</strain>
    </source>
</reference>
<feature type="compositionally biased region" description="Polar residues" evidence="2">
    <location>
        <begin position="58"/>
        <end position="72"/>
    </location>
</feature>
<dbReference type="OMA" id="SVMRIKG"/>
<gene>
    <name evidence="4" type="ORF">A7C99_4591</name>
</gene>
<feature type="coiled-coil region" evidence="1">
    <location>
        <begin position="553"/>
        <end position="587"/>
    </location>
</feature>
<organism evidence="4 5">
    <name type="scientific">Trichophyton rubrum</name>
    <name type="common">Athlete's foot fungus</name>
    <name type="synonym">Epidermophyton rubrum</name>
    <dbReference type="NCBI Taxonomy" id="5551"/>
    <lineage>
        <taxon>Eukaryota</taxon>
        <taxon>Fungi</taxon>
        <taxon>Dikarya</taxon>
        <taxon>Ascomycota</taxon>
        <taxon>Pezizomycotina</taxon>
        <taxon>Eurotiomycetes</taxon>
        <taxon>Eurotiomycetidae</taxon>
        <taxon>Onygenales</taxon>
        <taxon>Arthrodermataceae</taxon>
        <taxon>Trichophyton</taxon>
    </lineage>
</organism>